<dbReference type="Proteomes" id="UP001295444">
    <property type="component" value="Chromosome 04"/>
</dbReference>
<feature type="compositionally biased region" description="Basic and acidic residues" evidence="1">
    <location>
        <begin position="88"/>
        <end position="97"/>
    </location>
</feature>
<keyword evidence="3" id="KW-1185">Reference proteome</keyword>
<reference evidence="2" key="1">
    <citation type="submission" date="2022-03" db="EMBL/GenBank/DDBJ databases">
        <authorList>
            <person name="Alioto T."/>
            <person name="Alioto T."/>
            <person name="Gomez Garrido J."/>
        </authorList>
    </citation>
    <scope>NUCLEOTIDE SEQUENCE</scope>
</reference>
<proteinExistence type="predicted"/>
<name>A0AAD1S0L7_PELCU</name>
<organism evidence="2 3">
    <name type="scientific">Pelobates cultripes</name>
    <name type="common">Western spadefoot toad</name>
    <dbReference type="NCBI Taxonomy" id="61616"/>
    <lineage>
        <taxon>Eukaryota</taxon>
        <taxon>Metazoa</taxon>
        <taxon>Chordata</taxon>
        <taxon>Craniata</taxon>
        <taxon>Vertebrata</taxon>
        <taxon>Euteleostomi</taxon>
        <taxon>Amphibia</taxon>
        <taxon>Batrachia</taxon>
        <taxon>Anura</taxon>
        <taxon>Pelobatoidea</taxon>
        <taxon>Pelobatidae</taxon>
        <taxon>Pelobates</taxon>
    </lineage>
</organism>
<dbReference type="EMBL" id="OW240915">
    <property type="protein sequence ID" value="CAH2285006.1"/>
    <property type="molecule type" value="Genomic_DNA"/>
</dbReference>
<gene>
    <name evidence="2" type="ORF">PECUL_23A008904</name>
</gene>
<accession>A0AAD1S0L7</accession>
<evidence type="ECO:0000313" key="2">
    <source>
        <dbReference type="EMBL" id="CAH2285006.1"/>
    </source>
</evidence>
<feature type="region of interest" description="Disordered" evidence="1">
    <location>
        <begin position="1"/>
        <end position="27"/>
    </location>
</feature>
<evidence type="ECO:0000256" key="1">
    <source>
        <dbReference type="SAM" id="MobiDB-lite"/>
    </source>
</evidence>
<evidence type="ECO:0000313" key="3">
    <source>
        <dbReference type="Proteomes" id="UP001295444"/>
    </source>
</evidence>
<sequence>MGQGCNGQALERDRESPNWWHPESVDMDVPNYRTTYFTTSTTGEGNLGCMAKGGHTDGPHLLSIPSLPTHKQPRLHPGHGPTGIRLPDSSELHEDGQHNQTPQ</sequence>
<dbReference type="AlphaFoldDB" id="A0AAD1S0L7"/>
<feature type="region of interest" description="Disordered" evidence="1">
    <location>
        <begin position="39"/>
        <end position="103"/>
    </location>
</feature>
<protein>
    <submittedName>
        <fullName evidence="2">Uncharacterized protein</fullName>
    </submittedName>
</protein>